<sequence>MRRLLTTLMILLVVLVAGLSALVLLVNPNDFRAYMVRQVEARSGYQLDLSGPLRWHVWPQLSILSGRMSLTAPGASQPLVSADNMRLDVALIPLLSHQLQVQQVMLKGAVIQLTPQSEERRPKDAPVGPSSRISPPEEERGWTFDIGKLKVADSVLVFQHDGNEQITVRNINLHMEQNDKKQAHIELSSRINRDQRDLSLSLVADLDASNYPQQLSANISKLDYQLQGADLPSKGISGNSTFVANWLEPQRRLELNQLQFTANDSDLQGNANVVLEEKPQWVFDLHSSKLNLDGLVAGNINAVTATKPAQQAQLQSTLPRPIIASGIEDTNYQNLRSYSAQVKIAASSVHWRGLEFTDVQTAMTNQYGLLTVSELMGKFGKGSMSFPGVLDARKNEPQLTFNPKIDDIEIGPILTAFDYPIALTGLLSMEGEFSGDRLNAEAFRRSWEGDASVTMSHTSMQGMNFQQLIQQAVTRSNGDVEAQDNYDNVTTLDSFSAQASLDTGELTLKQMAGKSSVLELTGQGTLDLVKQQCDTRFNVTVLGGWKGNTQLVEMLKTTPIPLRVYGPWQKLNYSLQVDQVLRKQLQGEAKRRLNDWLERHKDSSKSKDVKELLDKM</sequence>
<dbReference type="PATRIC" id="fig|1354251.4.peg.2408"/>
<dbReference type="InterPro" id="IPR052894">
    <property type="entry name" value="AsmA-related"/>
</dbReference>
<reference evidence="3 4" key="1">
    <citation type="submission" date="2016-04" db="EMBL/GenBank/DDBJ databases">
        <title>ATOL: Assembling a taxonomically balanced genome-scale reconstruction of the evolutionary history of the Enterobacteriaceae.</title>
        <authorList>
            <person name="Plunkett G.III."/>
            <person name="Neeno-Eckwall E.C."/>
            <person name="Glasner J.D."/>
            <person name="Perna N.T."/>
        </authorList>
    </citation>
    <scope>NUCLEOTIDE SEQUENCE [LARGE SCALE GENOMIC DNA]</scope>
    <source>
        <strain evidence="3 4">ATCC 51605</strain>
    </source>
</reference>
<dbReference type="EMBL" id="LXER01000019">
    <property type="protein sequence ID" value="OAT31404.1"/>
    <property type="molecule type" value="Genomic_DNA"/>
</dbReference>
<keyword evidence="4" id="KW-1185">Reference proteome</keyword>
<dbReference type="GO" id="GO:0005886">
    <property type="term" value="C:plasma membrane"/>
    <property type="evidence" value="ECO:0007669"/>
    <property type="project" value="TreeGrafter"/>
</dbReference>
<dbReference type="OrthoDB" id="9766390at2"/>
<gene>
    <name evidence="3" type="ORF">M975_2329</name>
</gene>
<dbReference type="GO" id="GO:0090313">
    <property type="term" value="P:regulation of protein targeting to membrane"/>
    <property type="evidence" value="ECO:0007669"/>
    <property type="project" value="TreeGrafter"/>
</dbReference>
<comment type="caution">
    <text evidence="3">The sequence shown here is derived from an EMBL/GenBank/DDBJ whole genome shotgun (WGS) entry which is preliminary data.</text>
</comment>
<accession>A0A1B7INY1</accession>
<dbReference type="AlphaFoldDB" id="A0A1B7INY1"/>
<dbReference type="NCBIfam" id="NF008091">
    <property type="entry name" value="PRK10833.1"/>
    <property type="match status" value="1"/>
</dbReference>
<feature type="domain" description="AsmA" evidence="2">
    <location>
        <begin position="4"/>
        <end position="200"/>
    </location>
</feature>
<evidence type="ECO:0000313" key="4">
    <source>
        <dbReference type="Proteomes" id="UP000078410"/>
    </source>
</evidence>
<dbReference type="PANTHER" id="PTHR30441">
    <property type="entry name" value="DUF748 DOMAIN-CONTAINING PROTEIN"/>
    <property type="match status" value="1"/>
</dbReference>
<dbReference type="PANTHER" id="PTHR30441:SF4">
    <property type="entry name" value="PROTEIN ASMA"/>
    <property type="match status" value="1"/>
</dbReference>
<dbReference type="RefSeq" id="WP_064559511.1">
    <property type="nucleotide sequence ID" value="NZ_LXER01000019.1"/>
</dbReference>
<dbReference type="Pfam" id="PF05170">
    <property type="entry name" value="AsmA"/>
    <property type="match status" value="2"/>
</dbReference>
<evidence type="ECO:0000256" key="1">
    <source>
        <dbReference type="SAM" id="MobiDB-lite"/>
    </source>
</evidence>
<feature type="domain" description="AsmA" evidence="2">
    <location>
        <begin position="224"/>
        <end position="509"/>
    </location>
</feature>
<feature type="region of interest" description="Disordered" evidence="1">
    <location>
        <begin position="115"/>
        <end position="139"/>
    </location>
</feature>
<proteinExistence type="predicted"/>
<evidence type="ECO:0000259" key="2">
    <source>
        <dbReference type="Pfam" id="PF05170"/>
    </source>
</evidence>
<protein>
    <submittedName>
        <fullName evidence="3">AsmA family protein</fullName>
    </submittedName>
</protein>
<dbReference type="InterPro" id="IPR007844">
    <property type="entry name" value="AsmA"/>
</dbReference>
<organism evidence="3 4">
    <name type="scientific">Buttiauxella brennerae ATCC 51605</name>
    <dbReference type="NCBI Taxonomy" id="1354251"/>
    <lineage>
        <taxon>Bacteria</taxon>
        <taxon>Pseudomonadati</taxon>
        <taxon>Pseudomonadota</taxon>
        <taxon>Gammaproteobacteria</taxon>
        <taxon>Enterobacterales</taxon>
        <taxon>Enterobacteriaceae</taxon>
        <taxon>Buttiauxella</taxon>
    </lineage>
</organism>
<evidence type="ECO:0000313" key="3">
    <source>
        <dbReference type="EMBL" id="OAT31404.1"/>
    </source>
</evidence>
<dbReference type="Proteomes" id="UP000078410">
    <property type="component" value="Unassembled WGS sequence"/>
</dbReference>
<name>A0A1B7INY1_9ENTR</name>